<evidence type="ECO:0000256" key="10">
    <source>
        <dbReference type="ARBA" id="ARBA00023136"/>
    </source>
</evidence>
<dbReference type="RefSeq" id="WP_192039516.1">
    <property type="nucleotide sequence ID" value="NZ_JACYWE010000006.1"/>
</dbReference>
<feature type="transmembrane region" description="Helical" evidence="12">
    <location>
        <begin position="345"/>
        <end position="365"/>
    </location>
</feature>
<dbReference type="GO" id="GO:0098719">
    <property type="term" value="P:sodium ion import across plasma membrane"/>
    <property type="evidence" value="ECO:0007669"/>
    <property type="project" value="TreeGrafter"/>
</dbReference>
<organism evidence="14 15">
    <name type="scientific">Lolliginicoccus lacisalsi</name>
    <dbReference type="NCBI Taxonomy" id="2742202"/>
    <lineage>
        <taxon>Bacteria</taxon>
        <taxon>Bacillati</taxon>
        <taxon>Actinomycetota</taxon>
        <taxon>Actinomycetes</taxon>
        <taxon>Mycobacteriales</taxon>
        <taxon>Hoyosellaceae</taxon>
        <taxon>Lolliginicoccus</taxon>
    </lineage>
</organism>
<name>A0A927JD62_9ACTN</name>
<keyword evidence="9" id="KW-0406">Ion transport</keyword>
<keyword evidence="10 12" id="KW-0472">Membrane</keyword>
<sequence>MPHELVENLPTALLEVSLLLGAAVLISLVTRRAHIQLTIVLAVAGLLATEMGADLVVSDFLTGDGFKELLINLFLPILIFEAALGLSTREFMRNLLAISALASAALVISATVVGLSLTAVLGTPILAALLFGVLISATDPVAVVAIFRELGVPKRLLTLVEGESLLNDGVAIVLYNILAVAAVTGTLSVGAGITDFVIVVAGGILTGAIVGTLAVMLLPFLDRLAAAAMSIAVAYGSFVFAEAILEASGVMAAVAAGITVGGLLESRAQHAARDLLRELWESLGYMANALLFLFIGIALDFDILRENLLAILVGLAAVLISRPLGVIPVVITLERLARIPKVGNRNSAVVVWGGLRGGVALALALSLPGELEWRDEFIAMTGGVVLATLLVNATTISFVVHALGLDKPSRTDEYLESLGRMVGVRAARDKLDDLNFHDDLVAAHLDVAEADARDQLNRTDLSGEEQINVLMLRGLHIERETYQNLSDAGLLPPIATRTLMQEIDDEIEEGDSGSLRIDDARRARLPWYARLHRWSLGKLPPPLGEDLHEVSYIEISARRLAAHKAAEELELFKTLPNVEVANVDAAKDLFIHWEERASETLEDMGTSSALDERVLRRRQAKALSRIAIVEELHHMAQSGMLSRQVADEAALRVSAEVEQAGE</sequence>
<evidence type="ECO:0000313" key="14">
    <source>
        <dbReference type="EMBL" id="MBD8507059.1"/>
    </source>
</evidence>
<evidence type="ECO:0000259" key="13">
    <source>
        <dbReference type="Pfam" id="PF00999"/>
    </source>
</evidence>
<keyword evidence="4" id="KW-0050">Antiport</keyword>
<dbReference type="AlphaFoldDB" id="A0A927JD62"/>
<feature type="transmembrane region" description="Helical" evidence="12">
    <location>
        <begin position="310"/>
        <end position="333"/>
    </location>
</feature>
<dbReference type="Gene3D" id="6.10.140.1330">
    <property type="match status" value="1"/>
</dbReference>
<feature type="transmembrane region" description="Helical" evidence="12">
    <location>
        <begin position="196"/>
        <end position="217"/>
    </location>
</feature>
<reference evidence="14" key="1">
    <citation type="submission" date="2020-09" db="EMBL/GenBank/DDBJ databases">
        <title>Hoyosella lacisalsi sp. nov., a halotolerant actinobacterium isolated from soil of Lake Gudzhirganskoe.</title>
        <authorList>
            <person name="Yang Q."/>
            <person name="Guo P.Y."/>
            <person name="Liu S.W."/>
            <person name="Li F.N."/>
            <person name="Sun C.H."/>
        </authorList>
    </citation>
    <scope>NUCLEOTIDE SEQUENCE</scope>
    <source>
        <strain evidence="14">G463</strain>
    </source>
</reference>
<keyword evidence="3" id="KW-0813">Transport</keyword>
<dbReference type="EMBL" id="JACYWE010000006">
    <property type="protein sequence ID" value="MBD8507059.1"/>
    <property type="molecule type" value="Genomic_DNA"/>
</dbReference>
<evidence type="ECO:0000256" key="9">
    <source>
        <dbReference type="ARBA" id="ARBA00023065"/>
    </source>
</evidence>
<comment type="similarity">
    <text evidence="2">Belongs to the monovalent cation:proton antiporter 1 (CPA1) transporter (TC 2.A.36) family.</text>
</comment>
<evidence type="ECO:0000256" key="2">
    <source>
        <dbReference type="ARBA" id="ARBA00007367"/>
    </source>
</evidence>
<feature type="transmembrane region" description="Helical" evidence="12">
    <location>
        <begin position="125"/>
        <end position="147"/>
    </location>
</feature>
<accession>A0A927JD62</accession>
<dbReference type="GO" id="GO:0005886">
    <property type="term" value="C:plasma membrane"/>
    <property type="evidence" value="ECO:0007669"/>
    <property type="project" value="UniProtKB-SubCell"/>
</dbReference>
<dbReference type="GO" id="GO:0051453">
    <property type="term" value="P:regulation of intracellular pH"/>
    <property type="evidence" value="ECO:0007669"/>
    <property type="project" value="TreeGrafter"/>
</dbReference>
<dbReference type="Proteomes" id="UP000642993">
    <property type="component" value="Unassembled WGS sequence"/>
</dbReference>
<evidence type="ECO:0000256" key="7">
    <source>
        <dbReference type="ARBA" id="ARBA00022989"/>
    </source>
</evidence>
<dbReference type="GO" id="GO:0015385">
    <property type="term" value="F:sodium:proton antiporter activity"/>
    <property type="evidence" value="ECO:0007669"/>
    <property type="project" value="InterPro"/>
</dbReference>
<evidence type="ECO:0000256" key="1">
    <source>
        <dbReference type="ARBA" id="ARBA00004651"/>
    </source>
</evidence>
<feature type="transmembrane region" description="Helical" evidence="12">
    <location>
        <begin position="285"/>
        <end position="304"/>
    </location>
</feature>
<feature type="transmembrane region" description="Helical" evidence="12">
    <location>
        <begin position="168"/>
        <end position="190"/>
    </location>
</feature>
<evidence type="ECO:0000256" key="6">
    <source>
        <dbReference type="ARBA" id="ARBA00022692"/>
    </source>
</evidence>
<keyword evidence="8" id="KW-0915">Sodium</keyword>
<comment type="subcellular location">
    <subcellularLocation>
        <location evidence="1">Cell membrane</location>
        <topology evidence="1">Multi-pass membrane protein</topology>
    </subcellularLocation>
</comment>
<evidence type="ECO:0000256" key="8">
    <source>
        <dbReference type="ARBA" id="ARBA00023053"/>
    </source>
</evidence>
<dbReference type="PANTHER" id="PTHR10110">
    <property type="entry name" value="SODIUM/HYDROGEN EXCHANGER"/>
    <property type="match status" value="1"/>
</dbReference>
<evidence type="ECO:0000256" key="11">
    <source>
        <dbReference type="ARBA" id="ARBA00023201"/>
    </source>
</evidence>
<evidence type="ECO:0000256" key="3">
    <source>
        <dbReference type="ARBA" id="ARBA00022448"/>
    </source>
</evidence>
<feature type="transmembrane region" description="Helical" evidence="12">
    <location>
        <begin position="12"/>
        <end position="30"/>
    </location>
</feature>
<comment type="caution">
    <text evidence="14">The sequence shown here is derived from an EMBL/GenBank/DDBJ whole genome shotgun (WGS) entry which is preliminary data.</text>
</comment>
<dbReference type="InterPro" id="IPR006153">
    <property type="entry name" value="Cation/H_exchanger_TM"/>
</dbReference>
<protein>
    <submittedName>
        <fullName evidence="14">Sodium:proton antiporter</fullName>
    </submittedName>
</protein>
<feature type="transmembrane region" description="Helical" evidence="12">
    <location>
        <begin position="377"/>
        <end position="400"/>
    </location>
</feature>
<evidence type="ECO:0000313" key="15">
    <source>
        <dbReference type="Proteomes" id="UP000642993"/>
    </source>
</evidence>
<feature type="transmembrane region" description="Helical" evidence="12">
    <location>
        <begin position="95"/>
        <end position="119"/>
    </location>
</feature>
<feature type="transmembrane region" description="Helical" evidence="12">
    <location>
        <begin position="69"/>
        <end position="88"/>
    </location>
</feature>
<proteinExistence type="inferred from homology"/>
<dbReference type="InterPro" id="IPR018422">
    <property type="entry name" value="Cation/H_exchanger_CPA1"/>
</dbReference>
<dbReference type="PANTHER" id="PTHR10110:SF195">
    <property type="entry name" value="NA(+)_H(+) ANTIPORTER NHAS2"/>
    <property type="match status" value="1"/>
</dbReference>
<keyword evidence="5" id="KW-1003">Cell membrane</keyword>
<dbReference type="Pfam" id="PF00999">
    <property type="entry name" value="Na_H_Exchanger"/>
    <property type="match status" value="1"/>
</dbReference>
<keyword evidence="7 12" id="KW-1133">Transmembrane helix</keyword>
<evidence type="ECO:0000256" key="5">
    <source>
        <dbReference type="ARBA" id="ARBA00022475"/>
    </source>
</evidence>
<gene>
    <name evidence="14" type="ORF">HT102_11225</name>
</gene>
<keyword evidence="11" id="KW-0739">Sodium transport</keyword>
<keyword evidence="6 12" id="KW-0812">Transmembrane</keyword>
<keyword evidence="15" id="KW-1185">Reference proteome</keyword>
<dbReference type="GO" id="GO:0015386">
    <property type="term" value="F:potassium:proton antiporter activity"/>
    <property type="evidence" value="ECO:0007669"/>
    <property type="project" value="TreeGrafter"/>
</dbReference>
<evidence type="ECO:0000256" key="4">
    <source>
        <dbReference type="ARBA" id="ARBA00022449"/>
    </source>
</evidence>
<evidence type="ECO:0000256" key="12">
    <source>
        <dbReference type="SAM" id="Phobius"/>
    </source>
</evidence>
<feature type="transmembrane region" description="Helical" evidence="12">
    <location>
        <begin position="247"/>
        <end position="264"/>
    </location>
</feature>
<feature type="domain" description="Cation/H+ exchanger transmembrane" evidence="13">
    <location>
        <begin position="23"/>
        <end position="400"/>
    </location>
</feature>